<evidence type="ECO:0000256" key="12">
    <source>
        <dbReference type="ARBA" id="ARBA00022857"/>
    </source>
</evidence>
<comment type="pathway">
    <text evidence="2">Cofactor biosynthesis; riboflavin biosynthesis; 5-amino-6-(D-ribitylamino)uracil from GTP: step 2/4.</text>
</comment>
<protein>
    <recommendedName>
        <fullName evidence="8">Riboflavin biosynthesis protein RibD</fullName>
        <ecNumber evidence="7">1.1.1.193</ecNumber>
        <ecNumber evidence="6">3.5.4.26</ecNumber>
    </recommendedName>
</protein>
<comment type="function">
    <text evidence="1">Converts 2,5-diamino-6-(ribosylamino)-4(3h)-pyrimidinone 5'-phosphate into 5-amino-6-(ribosylamino)-2,4(1h,3h)-pyrimidinedione 5'-phosphate.</text>
</comment>
<feature type="binding site" evidence="16">
    <location>
        <position position="215"/>
    </location>
    <ligand>
        <name>NADP(+)</name>
        <dbReference type="ChEBI" id="CHEBI:58349"/>
    </ligand>
</feature>
<name>A0A8H2JKR6_9GAMM</name>
<gene>
    <name evidence="19" type="primary">ribD</name>
    <name evidence="19" type="ORF">FCS21_09905</name>
</gene>
<feature type="active site" description="Proton donor" evidence="15">
    <location>
        <position position="63"/>
    </location>
</feature>
<dbReference type="PROSITE" id="PS00903">
    <property type="entry name" value="CYT_DCMP_DEAMINASES_1"/>
    <property type="match status" value="1"/>
</dbReference>
<dbReference type="InterPro" id="IPR016193">
    <property type="entry name" value="Cytidine_deaminase-like"/>
</dbReference>
<feature type="binding site" evidence="17">
    <location>
        <position position="99"/>
    </location>
    <ligand>
        <name>Zn(2+)</name>
        <dbReference type="ChEBI" id="CHEBI:29105"/>
        <note>catalytic</note>
    </ligand>
</feature>
<evidence type="ECO:0000256" key="11">
    <source>
        <dbReference type="ARBA" id="ARBA00022833"/>
    </source>
</evidence>
<keyword evidence="10 17" id="KW-0479">Metal-binding</keyword>
<dbReference type="Pfam" id="PF01872">
    <property type="entry name" value="RibD_C"/>
    <property type="match status" value="1"/>
</dbReference>
<comment type="cofactor">
    <cofactor evidence="17">
        <name>Zn(2+)</name>
        <dbReference type="ChEBI" id="CHEBI:29105"/>
    </cofactor>
    <text evidence="17">Binds 1 zinc ion.</text>
</comment>
<feature type="binding site" evidence="17">
    <location>
        <position position="61"/>
    </location>
    <ligand>
        <name>Zn(2+)</name>
        <dbReference type="ChEBI" id="CHEBI:29105"/>
        <note>catalytic</note>
    </ligand>
</feature>
<dbReference type="EC" id="1.1.1.193" evidence="7"/>
<dbReference type="SUPFAM" id="SSF53927">
    <property type="entry name" value="Cytidine deaminase-like"/>
    <property type="match status" value="1"/>
</dbReference>
<evidence type="ECO:0000259" key="18">
    <source>
        <dbReference type="PROSITE" id="PS51747"/>
    </source>
</evidence>
<evidence type="ECO:0000256" key="3">
    <source>
        <dbReference type="ARBA" id="ARBA00004910"/>
    </source>
</evidence>
<feature type="binding site" evidence="16">
    <location>
        <position position="199"/>
    </location>
    <ligand>
        <name>NADP(+)</name>
        <dbReference type="ChEBI" id="CHEBI:58349"/>
    </ligand>
</feature>
<dbReference type="Gene3D" id="3.40.140.10">
    <property type="entry name" value="Cytidine Deaminase, domain 2"/>
    <property type="match status" value="1"/>
</dbReference>
<feature type="binding site" evidence="16">
    <location>
        <begin position="346"/>
        <end position="352"/>
    </location>
    <ligand>
        <name>NADP(+)</name>
        <dbReference type="ChEBI" id="CHEBI:58349"/>
    </ligand>
</feature>
<keyword evidence="20" id="KW-1185">Reference proteome</keyword>
<dbReference type="GO" id="GO:0009231">
    <property type="term" value="P:riboflavin biosynthetic process"/>
    <property type="evidence" value="ECO:0007669"/>
    <property type="project" value="UniProtKB-UniPathway"/>
</dbReference>
<keyword evidence="19" id="KW-0378">Hydrolase</keyword>
<dbReference type="InterPro" id="IPR050765">
    <property type="entry name" value="Riboflavin_Biosynth_HTPR"/>
</dbReference>
<evidence type="ECO:0000256" key="10">
    <source>
        <dbReference type="ARBA" id="ARBA00022723"/>
    </source>
</evidence>
<comment type="caution">
    <text evidence="19">The sequence shown here is derived from an EMBL/GenBank/DDBJ whole genome shotgun (WGS) entry which is preliminary data.</text>
</comment>
<dbReference type="Gene3D" id="3.40.430.10">
    <property type="entry name" value="Dihydrofolate Reductase, subunit A"/>
    <property type="match status" value="1"/>
</dbReference>
<dbReference type="InterPro" id="IPR016192">
    <property type="entry name" value="APOBEC/CMP_deaminase_Zn-bd"/>
</dbReference>
<dbReference type="Pfam" id="PF00383">
    <property type="entry name" value="dCMP_cyt_deam_1"/>
    <property type="match status" value="1"/>
</dbReference>
<dbReference type="GO" id="GO:0008703">
    <property type="term" value="F:5-amino-6-(5-phosphoribosylamino)uracil reductase activity"/>
    <property type="evidence" value="ECO:0007669"/>
    <property type="project" value="UniProtKB-EC"/>
</dbReference>
<feature type="binding site" evidence="16">
    <location>
        <position position="248"/>
    </location>
    <ligand>
        <name>NADP(+)</name>
        <dbReference type="ChEBI" id="CHEBI:58349"/>
    </ligand>
</feature>
<feature type="binding site" evidence="16">
    <location>
        <position position="222"/>
    </location>
    <ligand>
        <name>substrate</name>
    </ligand>
</feature>
<dbReference type="PANTHER" id="PTHR38011">
    <property type="entry name" value="DIHYDROFOLATE REDUCTASE FAMILY PROTEIN (AFU_ORTHOLOGUE AFUA_8G06820)"/>
    <property type="match status" value="1"/>
</dbReference>
<evidence type="ECO:0000256" key="7">
    <source>
        <dbReference type="ARBA" id="ARBA00013173"/>
    </source>
</evidence>
<feature type="binding site" evidence="16">
    <location>
        <position position="344"/>
    </location>
    <ligand>
        <name>substrate</name>
    </ligand>
</feature>
<dbReference type="InterPro" id="IPR002734">
    <property type="entry name" value="RibDG_C"/>
</dbReference>
<evidence type="ECO:0000256" key="15">
    <source>
        <dbReference type="PIRSR" id="PIRSR006769-1"/>
    </source>
</evidence>
<dbReference type="SUPFAM" id="SSF53597">
    <property type="entry name" value="Dihydrofolate reductase-like"/>
    <property type="match status" value="1"/>
</dbReference>
<evidence type="ECO:0000256" key="14">
    <source>
        <dbReference type="ARBA" id="ARBA00023268"/>
    </source>
</evidence>
<dbReference type="InterPro" id="IPR024072">
    <property type="entry name" value="DHFR-like_dom_sf"/>
</dbReference>
<evidence type="ECO:0000313" key="19">
    <source>
        <dbReference type="EMBL" id="TMM45134.1"/>
    </source>
</evidence>
<evidence type="ECO:0000256" key="4">
    <source>
        <dbReference type="ARBA" id="ARBA00005259"/>
    </source>
</evidence>
<dbReference type="OrthoDB" id="9800865at2"/>
<dbReference type="EC" id="3.5.4.26" evidence="6"/>
<evidence type="ECO:0000256" key="13">
    <source>
        <dbReference type="ARBA" id="ARBA00023002"/>
    </source>
</evidence>
<dbReference type="InterPro" id="IPR004794">
    <property type="entry name" value="Eubact_RibD"/>
</dbReference>
<evidence type="ECO:0000256" key="2">
    <source>
        <dbReference type="ARBA" id="ARBA00004882"/>
    </source>
</evidence>
<keyword evidence="12 16" id="KW-0521">NADP</keyword>
<feature type="domain" description="CMP/dCMP-type deaminase" evidence="18">
    <location>
        <begin position="8"/>
        <end position="137"/>
    </location>
</feature>
<dbReference type="RefSeq" id="WP_138623016.1">
    <property type="nucleotide sequence ID" value="NZ_SZVP01000008.1"/>
</dbReference>
<dbReference type="InterPro" id="IPR002125">
    <property type="entry name" value="CMP_dCMP_dom"/>
</dbReference>
<feature type="binding site" evidence="16">
    <location>
        <position position="169"/>
    </location>
    <ligand>
        <name>NADP(+)</name>
        <dbReference type="ChEBI" id="CHEBI:58349"/>
    </ligand>
</feature>
<dbReference type="NCBIfam" id="TIGR00326">
    <property type="entry name" value="eubact_ribD"/>
    <property type="match status" value="1"/>
</dbReference>
<proteinExistence type="inferred from homology"/>
<evidence type="ECO:0000256" key="8">
    <source>
        <dbReference type="ARBA" id="ARBA00019930"/>
    </source>
</evidence>
<evidence type="ECO:0000256" key="1">
    <source>
        <dbReference type="ARBA" id="ARBA00002151"/>
    </source>
</evidence>
<organism evidence="19 20">
    <name type="scientific">Colwellia ponticola</name>
    <dbReference type="NCBI Taxonomy" id="2304625"/>
    <lineage>
        <taxon>Bacteria</taxon>
        <taxon>Pseudomonadati</taxon>
        <taxon>Pseudomonadota</taxon>
        <taxon>Gammaproteobacteria</taxon>
        <taxon>Alteromonadales</taxon>
        <taxon>Colwelliaceae</taxon>
        <taxon>Colwellia</taxon>
    </lineage>
</organism>
<dbReference type="GO" id="GO:0008835">
    <property type="term" value="F:diaminohydroxyphosphoribosylaminopyrimidine deaminase activity"/>
    <property type="evidence" value="ECO:0007669"/>
    <property type="project" value="UniProtKB-EC"/>
</dbReference>
<comment type="similarity">
    <text evidence="4">In the N-terminal section; belongs to the cytidine and deoxycytidylate deaminase family.</text>
</comment>
<keyword evidence="13 19" id="KW-0560">Oxidoreductase</keyword>
<accession>A0A8H2JKR6</accession>
<keyword evidence="14" id="KW-0511">Multifunctional enzyme</keyword>
<evidence type="ECO:0000256" key="6">
    <source>
        <dbReference type="ARBA" id="ARBA00012766"/>
    </source>
</evidence>
<evidence type="ECO:0000256" key="5">
    <source>
        <dbReference type="ARBA" id="ARBA00007417"/>
    </source>
</evidence>
<evidence type="ECO:0000256" key="16">
    <source>
        <dbReference type="PIRSR" id="PIRSR006769-2"/>
    </source>
</evidence>
<feature type="binding site" evidence="17">
    <location>
        <position position="90"/>
    </location>
    <ligand>
        <name>Zn(2+)</name>
        <dbReference type="ChEBI" id="CHEBI:29105"/>
        <note>catalytic</note>
    </ligand>
</feature>
<dbReference type="CDD" id="cd01284">
    <property type="entry name" value="Riboflavin_deaminase-reductase"/>
    <property type="match status" value="1"/>
</dbReference>
<feature type="binding site" evidence="16">
    <location>
        <position position="185"/>
    </location>
    <ligand>
        <name>NADP(+)</name>
        <dbReference type="ChEBI" id="CHEBI:58349"/>
    </ligand>
</feature>
<dbReference type="AlphaFoldDB" id="A0A8H2JKR6"/>
<dbReference type="EMBL" id="SZVP01000008">
    <property type="protein sequence ID" value="TMM45134.1"/>
    <property type="molecule type" value="Genomic_DNA"/>
</dbReference>
<keyword evidence="11 17" id="KW-0862">Zinc</keyword>
<dbReference type="Proteomes" id="UP000307702">
    <property type="component" value="Unassembled WGS sequence"/>
</dbReference>
<dbReference type="GO" id="GO:0008270">
    <property type="term" value="F:zinc ion binding"/>
    <property type="evidence" value="ECO:0007669"/>
    <property type="project" value="InterPro"/>
</dbReference>
<evidence type="ECO:0000256" key="9">
    <source>
        <dbReference type="ARBA" id="ARBA00022619"/>
    </source>
</evidence>
<evidence type="ECO:0000256" key="17">
    <source>
        <dbReference type="PIRSR" id="PIRSR006769-3"/>
    </source>
</evidence>
<evidence type="ECO:0000313" key="20">
    <source>
        <dbReference type="Proteomes" id="UP000307702"/>
    </source>
</evidence>
<sequence length="416" mass="44857">MTAQGFTLDDQRFMAQAIELAKKGHFTTSPNPRVGCVLVSYQNGVGKVIGEGYHHKAGHGHAEVNALADAHTNYPKLIAGATAYVTLEPCSHFGRTPPCAKALVDANIGHVIAAMVDPNPHVSGSGLSLLEKAGITVQSGLLEHSAQALNVGFIHQMVHKRPYVRCKLAASLDGKTAMASGESKWITSTQARQDVQRLRAQSCAIITGADSVIFDNAKMTVRWSELGELKSTYPEETLRQPLRVVIDSRNRLTPELALFSHQSPVLIINGIDDEGVENKVAPTLEKPSKWPHFVKHVQLPLMSVSPHSNSQSNAQSGNQSKLKIDLKALLAYLTTLGINDILIESGAQLSGAFIEQDLVNELILYQAPKLMGSDGKSLVAMPSILKLNQAKALTISDISMIGADIRITSQFIVNNS</sequence>
<comment type="pathway">
    <text evidence="3">Cofactor biosynthesis; riboflavin biosynthesis; 5-amino-6-(D-ribitylamino)uracil from GTP: step 3/4.</text>
</comment>
<reference evidence="19 20" key="1">
    <citation type="submission" date="2019-05" db="EMBL/GenBank/DDBJ databases">
        <title>Colwellia ponticola sp. nov., isolated from seawater.</title>
        <authorList>
            <person name="Yoon J.-H."/>
        </authorList>
    </citation>
    <scope>NUCLEOTIDE SEQUENCE [LARGE SCALE GENOMIC DNA]</scope>
    <source>
        <strain evidence="19 20">OISW-25</strain>
    </source>
</reference>
<comment type="similarity">
    <text evidence="5">In the C-terminal section; belongs to the HTP reductase family.</text>
</comment>
<dbReference type="PANTHER" id="PTHR38011:SF7">
    <property type="entry name" value="2,5-DIAMINO-6-RIBOSYLAMINO-4(3H)-PYRIMIDINONE 5'-PHOSPHATE REDUCTASE"/>
    <property type="match status" value="1"/>
</dbReference>
<feature type="binding site" evidence="16">
    <location>
        <position position="183"/>
    </location>
    <ligand>
        <name>substrate</name>
    </ligand>
</feature>
<dbReference type="PIRSF" id="PIRSF006769">
    <property type="entry name" value="RibD"/>
    <property type="match status" value="1"/>
</dbReference>
<dbReference type="UniPathway" id="UPA00275">
    <property type="reaction ID" value="UER00401"/>
</dbReference>
<keyword evidence="9" id="KW-0686">Riboflavin biosynthesis</keyword>
<dbReference type="PROSITE" id="PS51747">
    <property type="entry name" value="CYT_DCMP_DEAMINASES_2"/>
    <property type="match status" value="1"/>
</dbReference>